<reference evidence="3 4" key="1">
    <citation type="submission" date="2016-10" db="EMBL/GenBank/DDBJ databases">
        <title>Reductive evolution of mitochondrial metabolism and differential evolution of invasion-related proteins in Cryptosporidium.</title>
        <authorList>
            <person name="Liu S."/>
            <person name="Roellig D.M."/>
            <person name="Guo Y."/>
            <person name="Li N."/>
            <person name="Frace M.A."/>
            <person name="Tang K."/>
            <person name="Zhang L."/>
            <person name="Feng Y."/>
            <person name="Xiao L."/>
        </authorList>
    </citation>
    <scope>NUCLEOTIDE SEQUENCE [LARGE SCALE GENOMIC DNA]</scope>
    <source>
        <strain evidence="3">39726</strain>
    </source>
</reference>
<keyword evidence="1" id="KW-0812">Transmembrane</keyword>
<keyword evidence="2" id="KW-0732">Signal</keyword>
<evidence type="ECO:0000256" key="2">
    <source>
        <dbReference type="SAM" id="SignalP"/>
    </source>
</evidence>
<keyword evidence="1" id="KW-0472">Membrane</keyword>
<keyword evidence="1" id="KW-1133">Transmembrane helix</keyword>
<dbReference type="VEuPathDB" id="CryptoDB:cubi_01915"/>
<evidence type="ECO:0000256" key="1">
    <source>
        <dbReference type="SAM" id="Phobius"/>
    </source>
</evidence>
<feature type="transmembrane region" description="Helical" evidence="1">
    <location>
        <begin position="490"/>
        <end position="513"/>
    </location>
</feature>
<gene>
    <name evidence="3" type="ORF">cubi_01915</name>
</gene>
<sequence length="635" mass="73931">MVFLSVYYFVILILFSIKENKFGIAHDTKLQSENKTETIKLNDGNIKTLFPIDAADLLECSKHDKYILLDKTNQLNKNGTHTNKLLPLESVYLSSHFFGIMESIAGTSGNFVNDAISGLQINRVVQVLKETRIQLYLGNFQDSPNIMPKKLSSINLSCIYGNYFPSLSFYHVNNFCEFTQGINHDYLLLSEDHICNHKYSEKYMYGSTMKYFNVLASLNIPILNYKEFDQQFLSLFNTQNFYYDQQAHLNRYLLLSNELGLSLFINFGIGFFAKLENEKYYLLVKIVPPDTFWIKDEYNEKQGNNNSRNKVINSQLCSKYENGSKFFNKNTVSIIETDRKNNHLAINRNSITYLNISLNGMIQCLGKYSINIYTKSDREKSLMFKIFDKEKHEFSDMEMIENMGKNKREFKYSYIFGNNYKLLSRINIMIINEEPNNTYIDYNISCRDNRIVVNNLFSYTWYVFKKKVLWNRDLEISLYSTKLTNHSNGIIFTIVILSLLISAPILGLFAVVIKSIIKRYDNSRINHLKIPLTINTHTKFENTYQAEKHSKYNLGENYLTKTLEIPLRLKKKFLSPSSSPASLQIHMNDREYNQLQSPVQLELYTAVSHNISETFKCNTDTCSSPSTIKSITFKH</sequence>
<dbReference type="EMBL" id="LRBP01000001">
    <property type="protein sequence ID" value="OII75394.1"/>
    <property type="molecule type" value="Genomic_DNA"/>
</dbReference>
<dbReference type="RefSeq" id="XP_028876401.1">
    <property type="nucleotide sequence ID" value="XM_029018927.1"/>
</dbReference>
<evidence type="ECO:0000313" key="4">
    <source>
        <dbReference type="Proteomes" id="UP000186176"/>
    </source>
</evidence>
<feature type="signal peptide" evidence="2">
    <location>
        <begin position="1"/>
        <end position="25"/>
    </location>
</feature>
<proteinExistence type="predicted"/>
<name>A0A1J4MM97_9CRYT</name>
<dbReference type="AlphaFoldDB" id="A0A1J4MM97"/>
<dbReference type="GeneID" id="39978706"/>
<evidence type="ECO:0000313" key="3">
    <source>
        <dbReference type="EMBL" id="OII75394.1"/>
    </source>
</evidence>
<organism evidence="3 4">
    <name type="scientific">Cryptosporidium ubiquitum</name>
    <dbReference type="NCBI Taxonomy" id="857276"/>
    <lineage>
        <taxon>Eukaryota</taxon>
        <taxon>Sar</taxon>
        <taxon>Alveolata</taxon>
        <taxon>Apicomplexa</taxon>
        <taxon>Conoidasida</taxon>
        <taxon>Coccidia</taxon>
        <taxon>Eucoccidiorida</taxon>
        <taxon>Eimeriorina</taxon>
        <taxon>Cryptosporidiidae</taxon>
        <taxon>Cryptosporidium</taxon>
    </lineage>
</organism>
<keyword evidence="4" id="KW-1185">Reference proteome</keyword>
<feature type="chain" id="PRO_5012927214" evidence="2">
    <location>
        <begin position="26"/>
        <end position="635"/>
    </location>
</feature>
<comment type="caution">
    <text evidence="3">The sequence shown here is derived from an EMBL/GenBank/DDBJ whole genome shotgun (WGS) entry which is preliminary data.</text>
</comment>
<dbReference type="Proteomes" id="UP000186176">
    <property type="component" value="Unassembled WGS sequence"/>
</dbReference>
<dbReference type="OrthoDB" id="342354at2759"/>
<accession>A0A1J4MM97</accession>
<protein>
    <submittedName>
        <fullName evidence="3">Uncharacterized protein</fullName>
    </submittedName>
</protein>